<name>A0A0L0BX37_LUCCU</name>
<dbReference type="Proteomes" id="UP000037069">
    <property type="component" value="Unassembled WGS sequence"/>
</dbReference>
<gene>
    <name evidence="1" type="ORF">FF38_00064</name>
</gene>
<protein>
    <submittedName>
        <fullName evidence="1">Uncharacterized protein</fullName>
    </submittedName>
</protein>
<organism evidence="1 2">
    <name type="scientific">Lucilia cuprina</name>
    <name type="common">Green bottle fly</name>
    <name type="synonym">Australian sheep blowfly</name>
    <dbReference type="NCBI Taxonomy" id="7375"/>
    <lineage>
        <taxon>Eukaryota</taxon>
        <taxon>Metazoa</taxon>
        <taxon>Ecdysozoa</taxon>
        <taxon>Arthropoda</taxon>
        <taxon>Hexapoda</taxon>
        <taxon>Insecta</taxon>
        <taxon>Pterygota</taxon>
        <taxon>Neoptera</taxon>
        <taxon>Endopterygota</taxon>
        <taxon>Diptera</taxon>
        <taxon>Brachycera</taxon>
        <taxon>Muscomorpha</taxon>
        <taxon>Oestroidea</taxon>
        <taxon>Calliphoridae</taxon>
        <taxon>Luciliinae</taxon>
        <taxon>Lucilia</taxon>
    </lineage>
</organism>
<sequence length="275" mass="31178">MMCLHHVEYAYGSSNLPPTFHKQQLFFPWDSPATVLNQKEAWGSCFELKESLMTQRQLALCKVTHCAGIPFITRMVVSISGMDITFTIKRVFDIIAVPAVIESPKAPIISISPGLKRKYFVALVSWAIVVDVKATKTNNLTANISTNAVFNLEYYGREEELEAVAASSYNYNNIEQGNVAFKLWGEIGWQKVKSMLFLSSNIMIMTLDTAIELCTSMLYKRCHIKAGKNVKHYSNGNINNKLYYSRTVVTIENTTKIQQIKINYLKEIPKKSKQL</sequence>
<evidence type="ECO:0000313" key="2">
    <source>
        <dbReference type="Proteomes" id="UP000037069"/>
    </source>
</evidence>
<dbReference type="EMBL" id="JRES01001211">
    <property type="protein sequence ID" value="KNC24561.1"/>
    <property type="molecule type" value="Genomic_DNA"/>
</dbReference>
<evidence type="ECO:0000313" key="1">
    <source>
        <dbReference type="EMBL" id="KNC24561.1"/>
    </source>
</evidence>
<proteinExistence type="predicted"/>
<reference evidence="1 2" key="1">
    <citation type="journal article" date="2015" name="Nat. Commun.">
        <title>Lucilia cuprina genome unlocks parasitic fly biology to underpin future interventions.</title>
        <authorList>
            <person name="Anstead C.A."/>
            <person name="Korhonen P.K."/>
            <person name="Young N.D."/>
            <person name="Hall R.S."/>
            <person name="Jex A.R."/>
            <person name="Murali S.C."/>
            <person name="Hughes D.S."/>
            <person name="Lee S.F."/>
            <person name="Perry T."/>
            <person name="Stroehlein A.J."/>
            <person name="Ansell B.R."/>
            <person name="Breugelmans B."/>
            <person name="Hofmann A."/>
            <person name="Qu J."/>
            <person name="Dugan S."/>
            <person name="Lee S.L."/>
            <person name="Chao H."/>
            <person name="Dinh H."/>
            <person name="Han Y."/>
            <person name="Doddapaneni H.V."/>
            <person name="Worley K.C."/>
            <person name="Muzny D.M."/>
            <person name="Ioannidis P."/>
            <person name="Waterhouse R.M."/>
            <person name="Zdobnov E.M."/>
            <person name="James P.J."/>
            <person name="Bagnall N.H."/>
            <person name="Kotze A.C."/>
            <person name="Gibbs R.A."/>
            <person name="Richards S."/>
            <person name="Batterham P."/>
            <person name="Gasser R.B."/>
        </authorList>
    </citation>
    <scope>NUCLEOTIDE SEQUENCE [LARGE SCALE GENOMIC DNA]</scope>
    <source>
        <strain evidence="1 2">LS</strain>
        <tissue evidence="1">Full body</tissue>
    </source>
</reference>
<accession>A0A0L0BX37</accession>
<dbReference type="AlphaFoldDB" id="A0A0L0BX37"/>
<comment type="caution">
    <text evidence="1">The sequence shown here is derived from an EMBL/GenBank/DDBJ whole genome shotgun (WGS) entry which is preliminary data.</text>
</comment>
<keyword evidence="2" id="KW-1185">Reference proteome</keyword>